<dbReference type="AlphaFoldDB" id="A0A159Z8F4"/>
<feature type="compositionally biased region" description="Basic and acidic residues" evidence="1">
    <location>
        <begin position="64"/>
        <end position="74"/>
    </location>
</feature>
<evidence type="ECO:0000256" key="1">
    <source>
        <dbReference type="SAM" id="MobiDB-lite"/>
    </source>
</evidence>
<keyword evidence="3" id="KW-1185">Reference proteome</keyword>
<gene>
    <name evidence="2" type="ORF">AKL17_3755</name>
</gene>
<organism evidence="2 3">
    <name type="scientific">Frigidibacter mobilis</name>
    <dbReference type="NCBI Taxonomy" id="1335048"/>
    <lineage>
        <taxon>Bacteria</taxon>
        <taxon>Pseudomonadati</taxon>
        <taxon>Pseudomonadota</taxon>
        <taxon>Alphaproteobacteria</taxon>
        <taxon>Rhodobacterales</taxon>
        <taxon>Paracoccaceae</taxon>
        <taxon>Frigidibacter</taxon>
    </lineage>
</organism>
<protein>
    <submittedName>
        <fullName evidence="2">Uncharacterized protein</fullName>
    </submittedName>
</protein>
<dbReference type="AntiFam" id="ANF00095">
    <property type="entry name" value="Shadow ORF (opposite ABC transporters)"/>
</dbReference>
<proteinExistence type="predicted"/>
<dbReference type="STRING" id="1335048.AKL17_3755"/>
<feature type="compositionally biased region" description="Basic and acidic residues" evidence="1">
    <location>
        <begin position="1"/>
        <end position="14"/>
    </location>
</feature>
<feature type="region of interest" description="Disordered" evidence="1">
    <location>
        <begin position="1"/>
        <end position="30"/>
    </location>
</feature>
<dbReference type="KEGG" id="daa:AKL17_3755"/>
<name>A0A159Z8F4_9RHOB</name>
<feature type="region of interest" description="Disordered" evidence="1">
    <location>
        <begin position="263"/>
        <end position="286"/>
    </location>
</feature>
<accession>A0A159Z8F4</accession>
<evidence type="ECO:0000313" key="2">
    <source>
        <dbReference type="EMBL" id="AMY70978.1"/>
    </source>
</evidence>
<feature type="region of interest" description="Disordered" evidence="1">
    <location>
        <begin position="64"/>
        <end position="86"/>
    </location>
</feature>
<dbReference type="EMBL" id="CP012661">
    <property type="protein sequence ID" value="AMY70978.1"/>
    <property type="molecule type" value="Genomic_DNA"/>
</dbReference>
<reference evidence="2 3" key="1">
    <citation type="submission" date="2015-09" db="EMBL/GenBank/DDBJ databases">
        <title>Complete genome sequence of Defluviimonas alba cai42t isolated from an oilfield in Xinjiang.</title>
        <authorList>
            <person name="Geng S."/>
            <person name="Pan X."/>
            <person name="Wu X."/>
        </authorList>
    </citation>
    <scope>NUCLEOTIDE SEQUENCE [LARGE SCALE GENOMIC DNA]</scope>
    <source>
        <strain evidence="3">cai42</strain>
    </source>
</reference>
<evidence type="ECO:0000313" key="3">
    <source>
        <dbReference type="Proteomes" id="UP000076128"/>
    </source>
</evidence>
<dbReference type="Proteomes" id="UP000076128">
    <property type="component" value="Chromosome"/>
</dbReference>
<sequence>MPRIGEEPAHRGPLDHAAGIHHGNMAGGAGHHAQIMRHQQHGHAHLGLKIGDQVEDLRLDGHVERGGRLVRDQQPRPPRNGQRDHRPLVHAARKAVRVIAGAVLGPGDADAAQQAHRLGPGFGLRGAPAQAHRLGNLPADAANGVEAAGRVLEHAGHGAAAQLERRGGRQAGHVGSVQLQGSGGYAGAARQEARHRKAGHRLAAAGFAYKCKRLARIQAQRDLAHRQNLGSIRPRYADAQLVKFKYRHENSFPLAGRGAKAGRAASLGCRPPGVSSQFEPSPKLRL</sequence>